<gene>
    <name evidence="2" type="ORF">QR680_006027</name>
</gene>
<comment type="caution">
    <text evidence="2">The sequence shown here is derived from an EMBL/GenBank/DDBJ whole genome shotgun (WGS) entry which is preliminary data.</text>
</comment>
<reference evidence="2" key="1">
    <citation type="submission" date="2023-06" db="EMBL/GenBank/DDBJ databases">
        <title>Genomic analysis of the entomopathogenic nematode Steinernema hermaphroditum.</title>
        <authorList>
            <person name="Schwarz E.M."/>
            <person name="Heppert J.K."/>
            <person name="Baniya A."/>
            <person name="Schwartz H.T."/>
            <person name="Tan C.-H."/>
            <person name="Antoshechkin I."/>
            <person name="Sternberg P.W."/>
            <person name="Goodrich-Blair H."/>
            <person name="Dillman A.R."/>
        </authorList>
    </citation>
    <scope>NUCLEOTIDE SEQUENCE</scope>
    <source>
        <strain evidence="2">PS9179</strain>
        <tissue evidence="2">Whole animal</tissue>
    </source>
</reference>
<feature type="compositionally biased region" description="Acidic residues" evidence="1">
    <location>
        <begin position="101"/>
        <end position="116"/>
    </location>
</feature>
<evidence type="ECO:0008006" key="4">
    <source>
        <dbReference type="Google" id="ProtNLM"/>
    </source>
</evidence>
<protein>
    <recommendedName>
        <fullName evidence="4">Male-enhanced antigen 1</fullName>
    </recommendedName>
</protein>
<organism evidence="2 3">
    <name type="scientific">Steinernema hermaphroditum</name>
    <dbReference type="NCBI Taxonomy" id="289476"/>
    <lineage>
        <taxon>Eukaryota</taxon>
        <taxon>Metazoa</taxon>
        <taxon>Ecdysozoa</taxon>
        <taxon>Nematoda</taxon>
        <taxon>Chromadorea</taxon>
        <taxon>Rhabditida</taxon>
        <taxon>Tylenchina</taxon>
        <taxon>Panagrolaimomorpha</taxon>
        <taxon>Strongyloidoidea</taxon>
        <taxon>Steinernematidae</taxon>
        <taxon>Steinernema</taxon>
    </lineage>
</organism>
<evidence type="ECO:0000256" key="1">
    <source>
        <dbReference type="SAM" id="MobiDB-lite"/>
    </source>
</evidence>
<evidence type="ECO:0000313" key="2">
    <source>
        <dbReference type="EMBL" id="KAK0412083.1"/>
    </source>
</evidence>
<dbReference type="Proteomes" id="UP001175271">
    <property type="component" value="Unassembled WGS sequence"/>
</dbReference>
<name>A0AA39LWE7_9BILA</name>
<feature type="region of interest" description="Disordered" evidence="1">
    <location>
        <begin position="1"/>
        <end position="31"/>
    </location>
</feature>
<dbReference type="EMBL" id="JAUCMV010000003">
    <property type="protein sequence ID" value="KAK0412083.1"/>
    <property type="molecule type" value="Genomic_DNA"/>
</dbReference>
<evidence type="ECO:0000313" key="3">
    <source>
        <dbReference type="Proteomes" id="UP001175271"/>
    </source>
</evidence>
<dbReference type="AlphaFoldDB" id="A0AA39LWE7"/>
<keyword evidence="3" id="KW-1185">Reference proteome</keyword>
<proteinExistence type="predicted"/>
<feature type="region of interest" description="Disordered" evidence="1">
    <location>
        <begin position="47"/>
        <end position="145"/>
    </location>
</feature>
<sequence>MTPPRAVDNMGPSDRPRDIHSDDDENYERDGWRIGFDVAYNGVGMSTTADFEDDFVVIRPDSDDSSSEAETDPDSDAEPERSRDGAPDGYVALRAIVEDPNPGEEDADKEQEEEENTALKEAEAVYSNHPNPEIPKSSSPRKSIDLDKNKISEIRSAMANVSIPEPQWAKDLGDAKVLELLEKLKKKDKE</sequence>
<dbReference type="Pfam" id="PF06910">
    <property type="entry name" value="MEA1"/>
    <property type="match status" value="1"/>
</dbReference>
<feature type="compositionally biased region" description="Acidic residues" evidence="1">
    <location>
        <begin position="63"/>
        <end position="77"/>
    </location>
</feature>
<accession>A0AA39LWE7</accession>